<evidence type="ECO:0000313" key="4">
    <source>
        <dbReference type="Proteomes" id="UP000095283"/>
    </source>
</evidence>
<keyword evidence="4" id="KW-1185">Reference proteome</keyword>
<dbReference type="WBParaSite" id="Hba_18187">
    <property type="protein sequence ID" value="Hba_18187"/>
    <property type="gene ID" value="Hba_18187"/>
</dbReference>
<sequence length="332" mass="38756">MKYLDHYSKNSSLDDTLRREQVTKKLEEEKLSIQDKSSPSDPTDKILQQNFGPDNDAFPDNDDDQCEEWERHEALHDDVTEQDRTKPRKYEEEMEIIWEKGGPGLVWYTDKNYWDEREKGTDCDWAWADDWDVDYSVYYEGKSAGTKDGRDAVEIKEDENRRYSIITNFLVVLLVLGIIVYIWILFSNGKLEQSVFMKKVECKTLERKRRRSGSDVIDIEKFSKRIGSKLLGKMGWQPGAGLGKLNQGRLLPVALHLEEDGQAGTEKKGFGYRGEKMQRFVFEKRPIKHSIASSFDTSLDRNTIENKQTDDKSSMDVLFRRSDTTKMKYRNI</sequence>
<dbReference type="GO" id="GO:0003676">
    <property type="term" value="F:nucleic acid binding"/>
    <property type="evidence" value="ECO:0007669"/>
    <property type="project" value="InterPro"/>
</dbReference>
<dbReference type="PROSITE" id="PS50174">
    <property type="entry name" value="G_PATCH"/>
    <property type="match status" value="1"/>
</dbReference>
<name>A0A1I7XK96_HETBA</name>
<dbReference type="PANTHER" id="PTHR14390:SF2">
    <property type="entry name" value="G PATCH DOMAIN-CONTAINING PROTEIN 3"/>
    <property type="match status" value="1"/>
</dbReference>
<proteinExistence type="predicted"/>
<organism evidence="4 5">
    <name type="scientific">Heterorhabditis bacteriophora</name>
    <name type="common">Entomopathogenic nematode worm</name>
    <dbReference type="NCBI Taxonomy" id="37862"/>
    <lineage>
        <taxon>Eukaryota</taxon>
        <taxon>Metazoa</taxon>
        <taxon>Ecdysozoa</taxon>
        <taxon>Nematoda</taxon>
        <taxon>Chromadorea</taxon>
        <taxon>Rhabditida</taxon>
        <taxon>Rhabditina</taxon>
        <taxon>Rhabditomorpha</taxon>
        <taxon>Strongyloidea</taxon>
        <taxon>Heterorhabditidae</taxon>
        <taxon>Heterorhabditis</taxon>
    </lineage>
</organism>
<dbReference type="AlphaFoldDB" id="A0A1I7XK96"/>
<keyword evidence="2" id="KW-0812">Transmembrane</keyword>
<keyword evidence="2" id="KW-0472">Membrane</keyword>
<dbReference type="Proteomes" id="UP000095283">
    <property type="component" value="Unplaced"/>
</dbReference>
<dbReference type="SMART" id="SM00443">
    <property type="entry name" value="G_patch"/>
    <property type="match status" value="1"/>
</dbReference>
<evidence type="ECO:0000256" key="2">
    <source>
        <dbReference type="SAM" id="Phobius"/>
    </source>
</evidence>
<dbReference type="GO" id="GO:0045893">
    <property type="term" value="P:positive regulation of DNA-templated transcription"/>
    <property type="evidence" value="ECO:0007669"/>
    <property type="project" value="TreeGrafter"/>
</dbReference>
<keyword evidence="2" id="KW-1133">Transmembrane helix</keyword>
<evidence type="ECO:0000313" key="5">
    <source>
        <dbReference type="WBParaSite" id="Hba_18187"/>
    </source>
</evidence>
<dbReference type="InterPro" id="IPR000467">
    <property type="entry name" value="G_patch_dom"/>
</dbReference>
<dbReference type="InterPro" id="IPR040341">
    <property type="entry name" value="GPATCH3"/>
</dbReference>
<accession>A0A1I7XK96</accession>
<protein>
    <submittedName>
        <fullName evidence="5">G-patch domain-containing protein</fullName>
    </submittedName>
</protein>
<feature type="region of interest" description="Disordered" evidence="1">
    <location>
        <begin position="25"/>
        <end position="64"/>
    </location>
</feature>
<feature type="compositionally biased region" description="Polar residues" evidence="1">
    <location>
        <begin position="34"/>
        <end position="49"/>
    </location>
</feature>
<feature type="transmembrane region" description="Helical" evidence="2">
    <location>
        <begin position="165"/>
        <end position="186"/>
    </location>
</feature>
<dbReference type="PANTHER" id="PTHR14390">
    <property type="entry name" value="G PATCH DOMAIN CONTAINING PROTEIN 3"/>
    <property type="match status" value="1"/>
</dbReference>
<dbReference type="Pfam" id="PF01585">
    <property type="entry name" value="G-patch"/>
    <property type="match status" value="1"/>
</dbReference>
<feature type="domain" description="G-patch" evidence="3">
    <location>
        <begin position="223"/>
        <end position="275"/>
    </location>
</feature>
<dbReference type="GO" id="GO:0032480">
    <property type="term" value="P:negative regulation of type I interferon production"/>
    <property type="evidence" value="ECO:0007669"/>
    <property type="project" value="InterPro"/>
</dbReference>
<evidence type="ECO:0000256" key="1">
    <source>
        <dbReference type="SAM" id="MobiDB-lite"/>
    </source>
</evidence>
<reference evidence="5" key="1">
    <citation type="submission" date="2016-11" db="UniProtKB">
        <authorList>
            <consortium name="WormBaseParasite"/>
        </authorList>
    </citation>
    <scope>IDENTIFICATION</scope>
</reference>
<evidence type="ECO:0000259" key="3">
    <source>
        <dbReference type="PROSITE" id="PS50174"/>
    </source>
</evidence>
<dbReference type="GO" id="GO:0039536">
    <property type="term" value="P:negative regulation of RIG-I signaling pathway"/>
    <property type="evidence" value="ECO:0007669"/>
    <property type="project" value="InterPro"/>
</dbReference>